<dbReference type="EMBL" id="KQ964474">
    <property type="protein sequence ID" value="KXN71497.1"/>
    <property type="molecule type" value="Genomic_DNA"/>
</dbReference>
<organism evidence="1 2">
    <name type="scientific">Conidiobolus coronatus (strain ATCC 28846 / CBS 209.66 / NRRL 28638)</name>
    <name type="common">Delacroixia coronata</name>
    <dbReference type="NCBI Taxonomy" id="796925"/>
    <lineage>
        <taxon>Eukaryota</taxon>
        <taxon>Fungi</taxon>
        <taxon>Fungi incertae sedis</taxon>
        <taxon>Zoopagomycota</taxon>
        <taxon>Entomophthoromycotina</taxon>
        <taxon>Entomophthoromycetes</taxon>
        <taxon>Entomophthorales</taxon>
        <taxon>Ancylistaceae</taxon>
        <taxon>Conidiobolus</taxon>
    </lineage>
</organism>
<evidence type="ECO:0000313" key="2">
    <source>
        <dbReference type="Proteomes" id="UP000070444"/>
    </source>
</evidence>
<protein>
    <submittedName>
        <fullName evidence="1">Uncharacterized protein</fullName>
    </submittedName>
</protein>
<dbReference type="Proteomes" id="UP000070444">
    <property type="component" value="Unassembled WGS sequence"/>
</dbReference>
<dbReference type="AlphaFoldDB" id="A0A137P909"/>
<gene>
    <name evidence="1" type="ORF">CONCODRAFT_78319</name>
</gene>
<keyword evidence="2" id="KW-1185">Reference proteome</keyword>
<accession>A0A137P909</accession>
<reference evidence="1 2" key="1">
    <citation type="journal article" date="2015" name="Genome Biol. Evol.">
        <title>Phylogenomic analyses indicate that early fungi evolved digesting cell walls of algal ancestors of land plants.</title>
        <authorList>
            <person name="Chang Y."/>
            <person name="Wang S."/>
            <person name="Sekimoto S."/>
            <person name="Aerts A.L."/>
            <person name="Choi C."/>
            <person name="Clum A."/>
            <person name="LaButti K.M."/>
            <person name="Lindquist E.A."/>
            <person name="Yee Ngan C."/>
            <person name="Ohm R.A."/>
            <person name="Salamov A.A."/>
            <person name="Grigoriev I.V."/>
            <person name="Spatafora J.W."/>
            <person name="Berbee M.L."/>
        </authorList>
    </citation>
    <scope>NUCLEOTIDE SEQUENCE [LARGE SCALE GENOMIC DNA]</scope>
    <source>
        <strain evidence="1 2">NRRL 28638</strain>
    </source>
</reference>
<proteinExistence type="predicted"/>
<sequence length="66" mass="7527">MKFIALFTASVLSFPFPFPGMDYMKSGSGLQHSNQGSHHRYMNSGAEPSYYFCSPRHPEFPDCLNY</sequence>
<evidence type="ECO:0000313" key="1">
    <source>
        <dbReference type="EMBL" id="KXN71497.1"/>
    </source>
</evidence>
<name>A0A137P909_CONC2</name>